<sequence length="248" mass="28327">MTTPHVAAALKSEETATTKEKIPSDDSLLYVNNSSEIFLKHKRRFCRTEGCNRIVKSQGLCQRHGAKPKTCKVEGCDKQAQGNFDKMCKSHFKAMKRQTTPIPKVEISDNPPPAQGISVYDEILPKSLTFLPNNNKNGEQESENGKEEWNNTMPLILHLKHGFDTLKPPAWHRNEERRARGMFPIDNPAAQLEGWERELVWMEILVLTGVPGASFRQLARAWGRDKGFHMVLAQFICERFGETERKKR</sequence>
<evidence type="ECO:0000313" key="2">
    <source>
        <dbReference type="Proteomes" id="UP000095751"/>
    </source>
</evidence>
<protein>
    <submittedName>
        <fullName evidence="1">Uncharacterized protein</fullName>
    </submittedName>
</protein>
<dbReference type="InParanoid" id="A0A1E7FEY3"/>
<name>A0A1E7FEY3_9STRA</name>
<reference evidence="1 2" key="1">
    <citation type="submission" date="2016-09" db="EMBL/GenBank/DDBJ databases">
        <title>Extensive genetic diversity and differential bi-allelic expression allows diatom success in the polar Southern Ocean.</title>
        <authorList>
            <consortium name="DOE Joint Genome Institute"/>
            <person name="Mock T."/>
            <person name="Otillar R.P."/>
            <person name="Strauss J."/>
            <person name="Dupont C."/>
            <person name="Frickenhaus S."/>
            <person name="Maumus F."/>
            <person name="Mcmullan M."/>
            <person name="Sanges R."/>
            <person name="Schmutz J."/>
            <person name="Toseland A."/>
            <person name="Valas R."/>
            <person name="Veluchamy A."/>
            <person name="Ward B.J."/>
            <person name="Allen A."/>
            <person name="Barry K."/>
            <person name="Falciatore A."/>
            <person name="Ferrante M."/>
            <person name="Fortunato A.E."/>
            <person name="Gloeckner G."/>
            <person name="Gruber A."/>
            <person name="Hipkin R."/>
            <person name="Janech M."/>
            <person name="Kroth P."/>
            <person name="Leese F."/>
            <person name="Lindquist E."/>
            <person name="Lyon B.R."/>
            <person name="Martin J."/>
            <person name="Mayer C."/>
            <person name="Parker M."/>
            <person name="Quesneville H."/>
            <person name="Raymond J."/>
            <person name="Uhlig C."/>
            <person name="Valentin K.U."/>
            <person name="Worden A.Z."/>
            <person name="Armbrust E.V."/>
            <person name="Bowler C."/>
            <person name="Green B."/>
            <person name="Moulton V."/>
            <person name="Van Oosterhout C."/>
            <person name="Grigoriev I."/>
        </authorList>
    </citation>
    <scope>NUCLEOTIDE SEQUENCE [LARGE SCALE GENOMIC DNA]</scope>
    <source>
        <strain evidence="1 2">CCMP1102</strain>
    </source>
</reference>
<gene>
    <name evidence="1" type="ORF">FRACYDRAFT_185504</name>
</gene>
<keyword evidence="2" id="KW-1185">Reference proteome</keyword>
<organism evidence="1 2">
    <name type="scientific">Fragilariopsis cylindrus CCMP1102</name>
    <dbReference type="NCBI Taxonomy" id="635003"/>
    <lineage>
        <taxon>Eukaryota</taxon>
        <taxon>Sar</taxon>
        <taxon>Stramenopiles</taxon>
        <taxon>Ochrophyta</taxon>
        <taxon>Bacillariophyta</taxon>
        <taxon>Bacillariophyceae</taxon>
        <taxon>Bacillariophycidae</taxon>
        <taxon>Bacillariales</taxon>
        <taxon>Bacillariaceae</taxon>
        <taxon>Fragilariopsis</taxon>
    </lineage>
</organism>
<dbReference type="OrthoDB" id="42532at2759"/>
<dbReference type="Proteomes" id="UP000095751">
    <property type="component" value="Unassembled WGS sequence"/>
</dbReference>
<accession>A0A1E7FEY3</accession>
<proteinExistence type="predicted"/>
<dbReference type="AlphaFoldDB" id="A0A1E7FEY3"/>
<dbReference type="KEGG" id="fcy:FRACYDRAFT_185504"/>
<evidence type="ECO:0000313" key="1">
    <source>
        <dbReference type="EMBL" id="OEU16353.1"/>
    </source>
</evidence>
<feature type="non-terminal residue" evidence="1">
    <location>
        <position position="248"/>
    </location>
</feature>
<dbReference type="EMBL" id="KV784358">
    <property type="protein sequence ID" value="OEU16353.1"/>
    <property type="molecule type" value="Genomic_DNA"/>
</dbReference>